<organism evidence="8 9">
    <name type="scientific">Tagetes erecta</name>
    <name type="common">African marigold</name>
    <dbReference type="NCBI Taxonomy" id="13708"/>
    <lineage>
        <taxon>Eukaryota</taxon>
        <taxon>Viridiplantae</taxon>
        <taxon>Streptophyta</taxon>
        <taxon>Embryophyta</taxon>
        <taxon>Tracheophyta</taxon>
        <taxon>Spermatophyta</taxon>
        <taxon>Magnoliopsida</taxon>
        <taxon>eudicotyledons</taxon>
        <taxon>Gunneridae</taxon>
        <taxon>Pentapetalae</taxon>
        <taxon>asterids</taxon>
        <taxon>campanulids</taxon>
        <taxon>Asterales</taxon>
        <taxon>Asteraceae</taxon>
        <taxon>Asteroideae</taxon>
        <taxon>Heliantheae alliance</taxon>
        <taxon>Tageteae</taxon>
        <taxon>Tagetes</taxon>
    </lineage>
</organism>
<reference evidence="8" key="1">
    <citation type="journal article" date="2023" name="bioRxiv">
        <title>Improved chromosome-level genome assembly for marigold (Tagetes erecta).</title>
        <authorList>
            <person name="Jiang F."/>
            <person name="Yuan L."/>
            <person name="Wang S."/>
            <person name="Wang H."/>
            <person name="Xu D."/>
            <person name="Wang A."/>
            <person name="Fan W."/>
        </authorList>
    </citation>
    <scope>NUCLEOTIDE SEQUENCE</scope>
    <source>
        <strain evidence="8">WSJ</strain>
        <tissue evidence="8">Leaf</tissue>
    </source>
</reference>
<comment type="similarity">
    <text evidence="5">Belongs to the cysteine-rich repeat secretory protein family.</text>
</comment>
<keyword evidence="2" id="KW-0964">Secreted</keyword>
<dbReference type="Gene3D" id="3.30.430.20">
    <property type="entry name" value="Gnk2 domain, C-X8-C-X2-C motif"/>
    <property type="match status" value="2"/>
</dbReference>
<dbReference type="CDD" id="cd23509">
    <property type="entry name" value="Gnk2-like"/>
    <property type="match status" value="2"/>
</dbReference>
<dbReference type="PROSITE" id="PS51473">
    <property type="entry name" value="GNK2"/>
    <property type="match status" value="2"/>
</dbReference>
<evidence type="ECO:0000256" key="1">
    <source>
        <dbReference type="ARBA" id="ARBA00004613"/>
    </source>
</evidence>
<comment type="subcellular location">
    <subcellularLocation>
        <location evidence="1">Secreted</location>
    </subcellularLocation>
</comment>
<dbReference type="AlphaFoldDB" id="A0AAD8P820"/>
<keyword evidence="4" id="KW-0677">Repeat</keyword>
<evidence type="ECO:0000313" key="9">
    <source>
        <dbReference type="Proteomes" id="UP001229421"/>
    </source>
</evidence>
<evidence type="ECO:0000256" key="5">
    <source>
        <dbReference type="ARBA" id="ARBA00038515"/>
    </source>
</evidence>
<dbReference type="InterPro" id="IPR050581">
    <property type="entry name" value="CRR_secretory_protein"/>
</dbReference>
<gene>
    <name evidence="8" type="ORF">QVD17_02752</name>
</gene>
<feature type="domain" description="Gnk2-homologous" evidence="7">
    <location>
        <begin position="21"/>
        <end position="123"/>
    </location>
</feature>
<feature type="domain" description="Gnk2-homologous" evidence="7">
    <location>
        <begin position="128"/>
        <end position="235"/>
    </location>
</feature>
<evidence type="ECO:0000256" key="4">
    <source>
        <dbReference type="ARBA" id="ARBA00022737"/>
    </source>
</evidence>
<sequence length="261" mass="28912">MAFTHHHLLIFALCILYVESADPSAQICNQNSNTTTSEITKNIDAVLTTLVKTASESGYSATSSGSDQARIFGLAQCRGDVPSEECSSCIQTAAKEIKTMCPDRVDARIWYEYCLIRYNTENFFGQVDTYGVIYANVENVTDPKTFNSALGALMDRINTKASAPGNKGIAKDKTKLSDFETLYALSQCTRDLSQLSCRQCLAIAVGNNFPNFCGNKKGCRVIYSSCYVRYELYPFYFPLDGQKLALESSLKKNYISVVKKP</sequence>
<evidence type="ECO:0000256" key="3">
    <source>
        <dbReference type="ARBA" id="ARBA00022729"/>
    </source>
</evidence>
<keyword evidence="9" id="KW-1185">Reference proteome</keyword>
<feature type="chain" id="PRO_5042252908" description="Gnk2-homologous domain-containing protein" evidence="6">
    <location>
        <begin position="21"/>
        <end position="261"/>
    </location>
</feature>
<proteinExistence type="inferred from homology"/>
<dbReference type="Pfam" id="PF01657">
    <property type="entry name" value="Stress-antifung"/>
    <property type="match status" value="2"/>
</dbReference>
<keyword evidence="3 6" id="KW-0732">Signal</keyword>
<name>A0AAD8P820_TARER</name>
<evidence type="ECO:0000259" key="7">
    <source>
        <dbReference type="PROSITE" id="PS51473"/>
    </source>
</evidence>
<evidence type="ECO:0000256" key="6">
    <source>
        <dbReference type="SAM" id="SignalP"/>
    </source>
</evidence>
<dbReference type="InterPro" id="IPR038408">
    <property type="entry name" value="GNK2_sf"/>
</dbReference>
<dbReference type="PANTHER" id="PTHR32411:SF55">
    <property type="entry name" value="CYSTEINE-RICH REPEAT SECRETORY PROTEIN 55"/>
    <property type="match status" value="1"/>
</dbReference>
<dbReference type="PANTHER" id="PTHR32411">
    <property type="entry name" value="CYSTEINE-RICH REPEAT SECRETORY PROTEIN 38-RELATED"/>
    <property type="match status" value="1"/>
</dbReference>
<dbReference type="EMBL" id="JAUHHV010000001">
    <property type="protein sequence ID" value="KAK1436968.1"/>
    <property type="molecule type" value="Genomic_DNA"/>
</dbReference>
<comment type="caution">
    <text evidence="8">The sequence shown here is derived from an EMBL/GenBank/DDBJ whole genome shotgun (WGS) entry which is preliminary data.</text>
</comment>
<dbReference type="InterPro" id="IPR002902">
    <property type="entry name" value="GNK2"/>
</dbReference>
<evidence type="ECO:0000313" key="8">
    <source>
        <dbReference type="EMBL" id="KAK1436968.1"/>
    </source>
</evidence>
<accession>A0AAD8P820</accession>
<dbReference type="FunFam" id="3.30.430.20:FF:000012">
    <property type="entry name" value="Cysteine-rich receptor-like protein kinase 25"/>
    <property type="match status" value="1"/>
</dbReference>
<feature type="signal peptide" evidence="6">
    <location>
        <begin position="1"/>
        <end position="20"/>
    </location>
</feature>
<evidence type="ECO:0000256" key="2">
    <source>
        <dbReference type="ARBA" id="ARBA00022525"/>
    </source>
</evidence>
<protein>
    <recommendedName>
        <fullName evidence="7">Gnk2-homologous domain-containing protein</fullName>
    </recommendedName>
</protein>
<dbReference type="Proteomes" id="UP001229421">
    <property type="component" value="Unassembled WGS sequence"/>
</dbReference>
<dbReference type="GO" id="GO:0005576">
    <property type="term" value="C:extracellular region"/>
    <property type="evidence" value="ECO:0007669"/>
    <property type="project" value="UniProtKB-SubCell"/>
</dbReference>